<evidence type="ECO:0000313" key="10">
    <source>
        <dbReference type="Proteomes" id="UP001521184"/>
    </source>
</evidence>
<keyword evidence="10" id="KW-1185">Reference proteome</keyword>
<organism evidence="9 10">
    <name type="scientific">Diplodia intermedia</name>
    <dbReference type="NCBI Taxonomy" id="856260"/>
    <lineage>
        <taxon>Eukaryota</taxon>
        <taxon>Fungi</taxon>
        <taxon>Dikarya</taxon>
        <taxon>Ascomycota</taxon>
        <taxon>Pezizomycotina</taxon>
        <taxon>Dothideomycetes</taxon>
        <taxon>Dothideomycetes incertae sedis</taxon>
        <taxon>Botryosphaeriales</taxon>
        <taxon>Botryosphaeriaceae</taxon>
        <taxon>Diplodia</taxon>
    </lineage>
</organism>
<dbReference type="SMART" id="SM01013">
    <property type="entry name" value="APC2"/>
    <property type="match status" value="1"/>
</dbReference>
<feature type="compositionally biased region" description="Low complexity" evidence="7">
    <location>
        <begin position="23"/>
        <end position="40"/>
    </location>
</feature>
<evidence type="ECO:0000256" key="2">
    <source>
        <dbReference type="ARBA" id="ARBA00022618"/>
    </source>
</evidence>
<dbReference type="PANTHER" id="PTHR45957">
    <property type="entry name" value="ANAPHASE-PROMOTING COMPLEX SUBUNIT 2"/>
    <property type="match status" value="1"/>
</dbReference>
<dbReference type="Gene3D" id="1.10.10.10">
    <property type="entry name" value="Winged helix-like DNA-binding domain superfamily/Winged helix DNA-binding domain"/>
    <property type="match status" value="1"/>
</dbReference>
<dbReference type="SUPFAM" id="SSF75632">
    <property type="entry name" value="Cullin homology domain"/>
    <property type="match status" value="1"/>
</dbReference>
<dbReference type="InterPro" id="IPR057975">
    <property type="entry name" value="TPR_ANAPC2"/>
</dbReference>
<feature type="compositionally biased region" description="Basic residues" evidence="7">
    <location>
        <begin position="53"/>
        <end position="64"/>
    </location>
</feature>
<keyword evidence="3" id="KW-0498">Mitosis</keyword>
<evidence type="ECO:0000256" key="1">
    <source>
        <dbReference type="ARBA" id="ARBA00016068"/>
    </source>
</evidence>
<dbReference type="Gene3D" id="1.20.1310.10">
    <property type="entry name" value="Cullin Repeats"/>
    <property type="match status" value="1"/>
</dbReference>
<dbReference type="SUPFAM" id="SSF46785">
    <property type="entry name" value="Winged helix' DNA-binding domain"/>
    <property type="match status" value="1"/>
</dbReference>
<evidence type="ECO:0000256" key="7">
    <source>
        <dbReference type="SAM" id="MobiDB-lite"/>
    </source>
</evidence>
<evidence type="ECO:0000259" key="8">
    <source>
        <dbReference type="PROSITE" id="PS50069"/>
    </source>
</evidence>
<evidence type="ECO:0000256" key="3">
    <source>
        <dbReference type="ARBA" id="ARBA00022776"/>
    </source>
</evidence>
<evidence type="ECO:0000256" key="5">
    <source>
        <dbReference type="ARBA" id="ARBA00023306"/>
    </source>
</evidence>
<dbReference type="Gene3D" id="3.30.230.130">
    <property type="entry name" value="Cullin, Chain C, Domain 2"/>
    <property type="match status" value="1"/>
</dbReference>
<feature type="region of interest" description="Disordered" evidence="7">
    <location>
        <begin position="23"/>
        <end position="75"/>
    </location>
</feature>
<keyword evidence="4" id="KW-0833">Ubl conjugation pathway</keyword>
<dbReference type="InterPro" id="IPR044554">
    <property type="entry name" value="ANAPC2"/>
</dbReference>
<dbReference type="InterPro" id="IPR036317">
    <property type="entry name" value="Cullin_homology_sf"/>
</dbReference>
<dbReference type="InterPro" id="IPR059120">
    <property type="entry name" value="Cullin-like_AB"/>
</dbReference>
<sequence>MAAALQNQRNLIFASVFPFAAQSHGSHHSSSAHPTPLSAAVAPPDTTFAAPIHHSRSSHHHHHDRTAAQNNPKLVQRNVAWNTATRFLKLPEWHPPPSSISSGDNTTTTTTTSPRKHHHHHRLNADVEEALRYLLIGDGRPDSNDTNPSGGGGGGLFPDLLEWYTNEAREHFVAYVRPAALAAWRGRVPTAHGAPWTVLERTAATLRAAQAFYLSHLDECVLPVVREVDGGGEGWYFAGGEGEGGGGVCVARADRVARKFRRDLHAIVMHALPQQRFAKTLAWVLFDAGCALFGLEGEGGWGGGGDGDGGEEEGRVVRERVAALLRELRDVGLGGDQAQRAAAQAMDCLMDAFIGSHHMKVDWYGRKPMTRVLREWIKDGYSPFIREILSCLTGDEEMFEANEVQQWTNMAIGRLGRARVENLFDYIVNWDRSLGAILDLKEYITSPAARNHLTNSFLQQVARRLLHAGATTTHILDTYIYVIRAFIELDPKGILLEKVARPIRRYLRDREDTARIIVSSLLADVEDEYGNRVELSSDISAEIAEEMLNPVAANVQDEDQELNWADMNWMPDPVDASPEYRKAKSENVLAYLLSLYDREDFINELKNILGEHLLKNEDSDFEKEIRLLELFKLRLGDSNLQACEVMLKDVLESKRMNKQIHQILEQQSDVYQEIPTELNSQILSSFFWPSLREDDFHLPEPIQQLMKEYEAGFEGIKDMRKLHWLPALGRVAVSLDFDDRSLELEVLPWQAAVIYAFQDNDNNPDADDEDETPLTEEEERQHQRRARLRAVGAPDVAPTPEKPKRKKPPVTRTVEQLSAALEMDEALVRSALTFWVGHRVLLEQQPQQGGNDDDTSFAVIDSLAELDADDSAAAAAALAAAEEARERAAEEQEAAGSGAVKSADDVLVENMQTYRQFVVGMLTANGRMGAERVCGMLKVALMGGFPFGVEEVGVLLGRMVEEGVLVQAGDGFAVRK</sequence>
<protein>
    <recommendedName>
        <fullName evidence="1">Anaphase-promoting complex subunit 2</fullName>
    </recommendedName>
</protein>
<comment type="caution">
    <text evidence="9">The sequence shown here is derived from an EMBL/GenBank/DDBJ whole genome shotgun (WGS) entry which is preliminary data.</text>
</comment>
<dbReference type="PROSITE" id="PS50069">
    <property type="entry name" value="CULLIN_2"/>
    <property type="match status" value="1"/>
</dbReference>
<gene>
    <name evidence="9" type="ORF">SLS58_011127</name>
</gene>
<dbReference type="InterPro" id="IPR016158">
    <property type="entry name" value="Cullin_homology"/>
</dbReference>
<evidence type="ECO:0000256" key="6">
    <source>
        <dbReference type="PROSITE-ProRule" id="PRU00330"/>
    </source>
</evidence>
<dbReference type="PANTHER" id="PTHR45957:SF1">
    <property type="entry name" value="ANAPHASE-PROMOTING COMPLEX SUBUNIT 2"/>
    <property type="match status" value="1"/>
</dbReference>
<keyword evidence="2" id="KW-0132">Cell division</keyword>
<feature type="region of interest" description="Disordered" evidence="7">
    <location>
        <begin position="90"/>
        <end position="123"/>
    </location>
</feature>
<feature type="region of interest" description="Disordered" evidence="7">
    <location>
        <begin position="760"/>
        <end position="812"/>
    </location>
</feature>
<comment type="similarity">
    <text evidence="6">Belongs to the cullin family.</text>
</comment>
<accession>A0ABR3T1G9</accession>
<name>A0ABR3T1G9_9PEZI</name>
<dbReference type="SMART" id="SM00182">
    <property type="entry name" value="CULLIN"/>
    <property type="match status" value="1"/>
</dbReference>
<dbReference type="Proteomes" id="UP001521184">
    <property type="component" value="Unassembled WGS sequence"/>
</dbReference>
<dbReference type="InterPro" id="IPR036388">
    <property type="entry name" value="WH-like_DNA-bd_sf"/>
</dbReference>
<dbReference type="Pfam" id="PF08672">
    <property type="entry name" value="ANAPC2"/>
    <property type="match status" value="1"/>
</dbReference>
<dbReference type="InterPro" id="IPR014786">
    <property type="entry name" value="ANAPC2_C"/>
</dbReference>
<feature type="compositionally biased region" description="Acidic residues" evidence="7">
    <location>
        <begin position="762"/>
        <end position="778"/>
    </location>
</feature>
<keyword evidence="5" id="KW-0131">Cell cycle</keyword>
<evidence type="ECO:0000313" key="9">
    <source>
        <dbReference type="EMBL" id="KAL1633403.1"/>
    </source>
</evidence>
<evidence type="ECO:0000256" key="4">
    <source>
        <dbReference type="ARBA" id="ARBA00022786"/>
    </source>
</evidence>
<dbReference type="EMBL" id="JAKEKT020000157">
    <property type="protein sequence ID" value="KAL1633403.1"/>
    <property type="molecule type" value="Genomic_DNA"/>
</dbReference>
<feature type="domain" description="Cullin family profile" evidence="8">
    <location>
        <begin position="586"/>
        <end position="781"/>
    </location>
</feature>
<dbReference type="InterPro" id="IPR036390">
    <property type="entry name" value="WH_DNA-bd_sf"/>
</dbReference>
<dbReference type="Pfam" id="PF26557">
    <property type="entry name" value="Cullin_AB"/>
    <property type="match status" value="1"/>
</dbReference>
<proteinExistence type="inferred from homology"/>
<dbReference type="Pfam" id="PF25773">
    <property type="entry name" value="TPR_ANAPC2"/>
    <property type="match status" value="1"/>
</dbReference>
<reference evidence="9 10" key="1">
    <citation type="journal article" date="2023" name="Plant Dis.">
        <title>First Report of Diplodia intermedia Causing Canker and Dieback Diseases on Apple Trees in Canada.</title>
        <authorList>
            <person name="Ellouze W."/>
            <person name="Ilyukhin E."/>
            <person name="Sulman M."/>
            <person name="Ali S."/>
        </authorList>
    </citation>
    <scope>NUCLEOTIDE SEQUENCE [LARGE SCALE GENOMIC DNA]</scope>
    <source>
        <strain evidence="9 10">M45-28</strain>
    </source>
</reference>